<comment type="caution">
    <text evidence="2">The sequence shown here is derived from an EMBL/GenBank/DDBJ whole genome shotgun (WGS) entry which is preliminary data.</text>
</comment>
<accession>A0ABU6BIC3</accession>
<organism evidence="2 3">
    <name type="scientific">Geobacillus icigianus</name>
    <dbReference type="NCBI Taxonomy" id="1430331"/>
    <lineage>
        <taxon>Bacteria</taxon>
        <taxon>Bacillati</taxon>
        <taxon>Bacillota</taxon>
        <taxon>Bacilli</taxon>
        <taxon>Bacillales</taxon>
        <taxon>Anoxybacillaceae</taxon>
        <taxon>Geobacillus</taxon>
    </lineage>
</organism>
<reference evidence="2 3" key="1">
    <citation type="journal article" date="2014" name="Genome Announc.">
        <title>Draft Genome Sequence of Geobacillus icigianus Strain G1w1T Isolated from Hot Springs in the Valley of Geysers, Kamchatka (Russian Federation).</title>
        <authorList>
            <person name="Bryanskaya A.V."/>
            <person name="Rozanov A.S."/>
            <person name="Logacheva M.D."/>
            <person name="Kotenko A.V."/>
            <person name="Peltek S.E."/>
        </authorList>
    </citation>
    <scope>NUCLEOTIDE SEQUENCE [LARGE SCALE GENOMIC DNA]</scope>
    <source>
        <strain evidence="2 3">G1w1</strain>
    </source>
</reference>
<dbReference type="EMBL" id="JPYA02000003">
    <property type="protein sequence ID" value="MEB3751756.1"/>
    <property type="molecule type" value="Genomic_DNA"/>
</dbReference>
<name>A0ABU6BIC3_9BACL</name>
<proteinExistence type="predicted"/>
<keyword evidence="1" id="KW-0812">Transmembrane</keyword>
<evidence type="ECO:0000313" key="3">
    <source>
        <dbReference type="Proteomes" id="UP000029267"/>
    </source>
</evidence>
<feature type="transmembrane region" description="Helical" evidence="1">
    <location>
        <begin position="16"/>
        <end position="35"/>
    </location>
</feature>
<dbReference type="Proteomes" id="UP000029267">
    <property type="component" value="Unassembled WGS sequence"/>
</dbReference>
<sequence length="74" mass="8247">MSPFCLVVNGCEKICVFAPVLLSANGIIIIQAYMFSGERTKIKGILRRSIVNRFHLVYNKAKPVYESVLGTKSI</sequence>
<keyword evidence="3" id="KW-1185">Reference proteome</keyword>
<evidence type="ECO:0000313" key="2">
    <source>
        <dbReference type="EMBL" id="MEB3751756.1"/>
    </source>
</evidence>
<evidence type="ECO:0000256" key="1">
    <source>
        <dbReference type="SAM" id="Phobius"/>
    </source>
</evidence>
<keyword evidence="1" id="KW-0472">Membrane</keyword>
<protein>
    <submittedName>
        <fullName evidence="2">Uncharacterized protein</fullName>
    </submittedName>
</protein>
<keyword evidence="1" id="KW-1133">Transmembrane helix</keyword>
<gene>
    <name evidence="2" type="ORF">EP10_002611</name>
</gene>